<keyword evidence="2" id="KW-1185">Reference proteome</keyword>
<sequence length="228" mass="26689">MDKNLKYIAENYIVFEEVTKMANISSDKLNELIKNKLVPEPSYVINSDITISSSLSDSHKVSIERKYFHPSVLQLIKDNVENLDPEKFKRIFKENLLSNLKNHAYKTFAYGNVFDQNGNFDNLKIENALEEEWNYFCKGVYGICTLNNNEEAIINKEIAIKRILNFIEKKSTSVTREELEELKALNEEFNKSTSLFAPYQRELSSRGKYLDKLLKEFSLEELEKKYNQ</sequence>
<reference evidence="1 2" key="1">
    <citation type="submission" date="2020-08" db="EMBL/GenBank/DDBJ databases">
        <title>Functional genomics of gut bacteria from endangered species of beetles.</title>
        <authorList>
            <person name="Carlos-Shanley C."/>
        </authorList>
    </citation>
    <scope>NUCLEOTIDE SEQUENCE [LARGE SCALE GENOMIC DNA]</scope>
    <source>
        <strain evidence="1 2">S00142</strain>
    </source>
</reference>
<evidence type="ECO:0000313" key="2">
    <source>
        <dbReference type="Proteomes" id="UP000561681"/>
    </source>
</evidence>
<dbReference type="AlphaFoldDB" id="A0A7W7IU47"/>
<protein>
    <submittedName>
        <fullName evidence="1">Uncharacterized protein</fullName>
    </submittedName>
</protein>
<dbReference type="EMBL" id="JACHLD010000001">
    <property type="protein sequence ID" value="MBB4800545.1"/>
    <property type="molecule type" value="Genomic_DNA"/>
</dbReference>
<gene>
    <name evidence="1" type="ORF">HNP37_000584</name>
</gene>
<dbReference type="InterPro" id="IPR045694">
    <property type="entry name" value="DUF6058"/>
</dbReference>
<dbReference type="Proteomes" id="UP000561681">
    <property type="component" value="Unassembled WGS sequence"/>
</dbReference>
<organism evidence="1 2">
    <name type="scientific">Flavobacterium nitrogenifigens</name>
    <dbReference type="NCBI Taxonomy" id="1617283"/>
    <lineage>
        <taxon>Bacteria</taxon>
        <taxon>Pseudomonadati</taxon>
        <taxon>Bacteroidota</taxon>
        <taxon>Flavobacteriia</taxon>
        <taxon>Flavobacteriales</taxon>
        <taxon>Flavobacteriaceae</taxon>
        <taxon>Flavobacterium</taxon>
    </lineage>
</organism>
<dbReference type="Pfam" id="PF19531">
    <property type="entry name" value="DUF6058"/>
    <property type="match status" value="1"/>
</dbReference>
<evidence type="ECO:0000313" key="1">
    <source>
        <dbReference type="EMBL" id="MBB4800545.1"/>
    </source>
</evidence>
<proteinExistence type="predicted"/>
<name>A0A7W7IU47_9FLAO</name>
<dbReference type="RefSeq" id="WP_184158267.1">
    <property type="nucleotide sequence ID" value="NZ_JACHLD010000001.1"/>
</dbReference>
<comment type="caution">
    <text evidence="1">The sequence shown here is derived from an EMBL/GenBank/DDBJ whole genome shotgun (WGS) entry which is preliminary data.</text>
</comment>
<accession>A0A7W7IU47</accession>